<sequence>MQPFDEISTAELGLEDDVLIPHGSSTTAAAASSSSSLMQHPEPRYPVPKWMRPAGSRHSPSILLAKVRDSLIPLARRWLSRALPPLLSLLRPRLTVRYVLFTLLALWVSYRFLAAQPLLASRLPGHTGPYDVGALDVEVPLDTPRLVSDLRFRADGSHAFQVDTVLFTLYYPAAHAATGRTTTDQGGYYWFPKPVAATARGYARALGLDNFLVRGVMTGGLWLVAGGIQIPARVGAPLLPAGAMGDYGDLVGDGTLPVVVFSHGMLSSRTDYTAYFSELASRGVVVAAIEHRDGSSPASPIIREPGGQPEWRYYFGLGDLDAESYKGPSSSSGEGEKEDEEQEEGKLDSPALKEAQLAFREAEIEAAVDVLRRLNAGDAALNNTRPSAGTAAQHTLAAGTFRSRLDTQNMTLAGHSYGGTGVLRALRSGPSAALPFAGAVVLDPGKSSGRLNADVRVPLVVCHSSSWSRPGPSLFFGRPHFEVVRDIVDGVNGICTNDAEDGNEKKKEGRGDKDGDGDQECREKGWFLTSLGTSHPSITDAPVLEPLLLSWTTGSTMDAQQGIRQYVLLTRDFVRYQHTGERDGLLALSGSEGDGVVSREYDPKHNDGMPEQWRKYWQIHVAPG</sequence>
<evidence type="ECO:0000256" key="6">
    <source>
        <dbReference type="SAM" id="MobiDB-lite"/>
    </source>
</evidence>
<dbReference type="InterPro" id="IPR029058">
    <property type="entry name" value="AB_hydrolase_fold"/>
</dbReference>
<comment type="similarity">
    <text evidence="4">Belongs to the serine esterase family.</text>
</comment>
<feature type="active site" description="Charge relay system" evidence="5">
    <location>
        <position position="443"/>
    </location>
</feature>
<dbReference type="PIRSF" id="PIRSF018169">
    <property type="entry name" value="PAF_acetylhydrolase"/>
    <property type="match status" value="1"/>
</dbReference>
<dbReference type="OrthoDB" id="2363873at2759"/>
<proteinExistence type="inferred from homology"/>
<reference evidence="7 8" key="1">
    <citation type="submission" date="2015-09" db="EMBL/GenBank/DDBJ databases">
        <title>Host preference determinants of Valsa canker pathogens revealed by comparative genomics.</title>
        <authorList>
            <person name="Yin Z."/>
            <person name="Huang L."/>
        </authorList>
    </citation>
    <scope>NUCLEOTIDE SEQUENCE [LARGE SCALE GENOMIC DNA]</scope>
    <source>
        <strain evidence="7 8">YSFL</strain>
    </source>
</reference>
<evidence type="ECO:0000256" key="4">
    <source>
        <dbReference type="PIRNR" id="PIRNR018169"/>
    </source>
</evidence>
<dbReference type="EC" id="3.1.1.47" evidence="4"/>
<dbReference type="EMBL" id="LJZO01000057">
    <property type="protein sequence ID" value="ROV89501.1"/>
    <property type="molecule type" value="Genomic_DNA"/>
</dbReference>
<name>A0A423VF02_CYTCH</name>
<evidence type="ECO:0000256" key="2">
    <source>
        <dbReference type="ARBA" id="ARBA00022963"/>
    </source>
</evidence>
<dbReference type="GO" id="GO:0016042">
    <property type="term" value="P:lipid catabolic process"/>
    <property type="evidence" value="ECO:0007669"/>
    <property type="project" value="UniProtKB-KW"/>
</dbReference>
<evidence type="ECO:0000256" key="1">
    <source>
        <dbReference type="ARBA" id="ARBA00022801"/>
    </source>
</evidence>
<accession>A0A423VF02</accession>
<comment type="caution">
    <text evidence="7">The sequence shown here is derived from an EMBL/GenBank/DDBJ whole genome shotgun (WGS) entry which is preliminary data.</text>
</comment>
<dbReference type="SUPFAM" id="SSF53474">
    <property type="entry name" value="alpha/beta-Hydrolases"/>
    <property type="match status" value="1"/>
</dbReference>
<dbReference type="AlphaFoldDB" id="A0A423VF02"/>
<dbReference type="Proteomes" id="UP000284375">
    <property type="component" value="Unassembled WGS sequence"/>
</dbReference>
<feature type="region of interest" description="Disordered" evidence="6">
    <location>
        <begin position="325"/>
        <end position="350"/>
    </location>
</feature>
<evidence type="ECO:0000313" key="7">
    <source>
        <dbReference type="EMBL" id="ROV89501.1"/>
    </source>
</evidence>
<dbReference type="GO" id="GO:0003847">
    <property type="term" value="F:1-alkyl-2-acetylglycerophosphocholine esterase activity"/>
    <property type="evidence" value="ECO:0007669"/>
    <property type="project" value="UniProtKB-UniRule"/>
</dbReference>
<organism evidence="7 8">
    <name type="scientific">Cytospora chrysosperma</name>
    <name type="common">Cytospora canker fungus</name>
    <name type="synonym">Sphaeria chrysosperma</name>
    <dbReference type="NCBI Taxonomy" id="252740"/>
    <lineage>
        <taxon>Eukaryota</taxon>
        <taxon>Fungi</taxon>
        <taxon>Dikarya</taxon>
        <taxon>Ascomycota</taxon>
        <taxon>Pezizomycotina</taxon>
        <taxon>Sordariomycetes</taxon>
        <taxon>Sordariomycetidae</taxon>
        <taxon>Diaporthales</taxon>
        <taxon>Cytosporaceae</taxon>
        <taxon>Cytospora</taxon>
    </lineage>
</organism>
<feature type="active site" description="Charge relay system" evidence="5">
    <location>
        <position position="535"/>
    </location>
</feature>
<keyword evidence="3 4" id="KW-0443">Lipid metabolism</keyword>
<dbReference type="PANTHER" id="PTHR10272:SF11">
    <property type="entry name" value="PHOSPHOLIPASE-RELATED"/>
    <property type="match status" value="1"/>
</dbReference>
<keyword evidence="1 4" id="KW-0378">Hydrolase</keyword>
<feature type="compositionally biased region" description="Basic and acidic residues" evidence="6">
    <location>
        <begin position="502"/>
        <end position="519"/>
    </location>
</feature>
<feature type="active site" description="Nucleophile" evidence="5">
    <location>
        <position position="416"/>
    </location>
</feature>
<dbReference type="STRING" id="252740.A0A423VF02"/>
<feature type="region of interest" description="Disordered" evidence="6">
    <location>
        <begin position="495"/>
        <end position="519"/>
    </location>
</feature>
<gene>
    <name evidence="7" type="ORF">VSDG_08511</name>
</gene>
<keyword evidence="8" id="KW-1185">Reference proteome</keyword>
<evidence type="ECO:0000256" key="5">
    <source>
        <dbReference type="PIRSR" id="PIRSR018169-1"/>
    </source>
</evidence>
<comment type="catalytic activity">
    <reaction evidence="4">
        <text>a 1-O-alkyl-2-acetyl-sn-glycero-3-phosphocholine + H2O = a 1-O-alkyl-sn-glycero-3-phosphocholine + acetate + H(+)</text>
        <dbReference type="Rhea" id="RHEA:17777"/>
        <dbReference type="ChEBI" id="CHEBI:15377"/>
        <dbReference type="ChEBI" id="CHEBI:15378"/>
        <dbReference type="ChEBI" id="CHEBI:30089"/>
        <dbReference type="ChEBI" id="CHEBI:30909"/>
        <dbReference type="ChEBI" id="CHEBI:36707"/>
        <dbReference type="EC" id="3.1.1.47"/>
    </reaction>
</comment>
<dbReference type="InterPro" id="IPR016715">
    <property type="entry name" value="PAF_acetylhydro_eukaryote"/>
</dbReference>
<protein>
    <recommendedName>
        <fullName evidence="4">Putative phospholipase</fullName>
        <ecNumber evidence="4">3.1.1.47</ecNumber>
    </recommendedName>
</protein>
<keyword evidence="2 4" id="KW-0442">Lipid degradation</keyword>
<evidence type="ECO:0000256" key="3">
    <source>
        <dbReference type="ARBA" id="ARBA00023098"/>
    </source>
</evidence>
<dbReference type="Gene3D" id="3.40.50.1820">
    <property type="entry name" value="alpha/beta hydrolase"/>
    <property type="match status" value="1"/>
</dbReference>
<dbReference type="Pfam" id="PF03403">
    <property type="entry name" value="PAF-AH_p_II"/>
    <property type="match status" value="1"/>
</dbReference>
<dbReference type="PANTHER" id="PTHR10272">
    <property type="entry name" value="PLATELET-ACTIVATING FACTOR ACETYLHYDROLASE"/>
    <property type="match status" value="1"/>
</dbReference>
<evidence type="ECO:0000313" key="8">
    <source>
        <dbReference type="Proteomes" id="UP000284375"/>
    </source>
</evidence>